<dbReference type="WBParaSite" id="MCU_012832-RA">
    <property type="protein sequence ID" value="MCU_012832-RA"/>
    <property type="gene ID" value="MCU_012832"/>
</dbReference>
<keyword evidence="4" id="KW-0539">Nucleus</keyword>
<organism evidence="8">
    <name type="scientific">Mesocestoides corti</name>
    <name type="common">Flatworm</name>
    <dbReference type="NCBI Taxonomy" id="53468"/>
    <lineage>
        <taxon>Eukaryota</taxon>
        <taxon>Metazoa</taxon>
        <taxon>Spiralia</taxon>
        <taxon>Lophotrochozoa</taxon>
        <taxon>Platyhelminthes</taxon>
        <taxon>Cestoda</taxon>
        <taxon>Eucestoda</taxon>
        <taxon>Cyclophyllidea</taxon>
        <taxon>Mesocestoididae</taxon>
        <taxon>Mesocestoides</taxon>
    </lineage>
</organism>
<dbReference type="InterPro" id="IPR057776">
    <property type="entry name" value="UTP23_sensor"/>
</dbReference>
<keyword evidence="2" id="KW-0690">Ribosome biogenesis</keyword>
<comment type="function">
    <text evidence="5">Involved in rRNA-processing and ribosome biogenesis.</text>
</comment>
<dbReference type="InterPro" id="IPR029060">
    <property type="entry name" value="PIN-like_dom_sf"/>
</dbReference>
<evidence type="ECO:0000256" key="6">
    <source>
        <dbReference type="ARBA" id="ARBA00038503"/>
    </source>
</evidence>
<dbReference type="Pfam" id="PF04900">
    <property type="entry name" value="Fcf1"/>
    <property type="match status" value="1"/>
</dbReference>
<sequence length="233" mass="26548">HVNIYDSISNLVGRGFRLLTSSCVIAECRALGSLFYGTLKILEGFSVLKCRHEYNPSLGAAWCIRKRIRISRKHSQRFGRLNKGERCFLFALASNDSDLRYRAREVPGMPVMFIAQRCLNTEPIPETTQQLVEKLTSQSLSMNPFETERLHQIEAKFGLQKDIDIQKKKKKRGVSGPNPLSCRKKASTAKVVVSASDEKPRRWKKRQRALRKTWAMCQVLNHLSGQQPSTVNS</sequence>
<evidence type="ECO:0000256" key="3">
    <source>
        <dbReference type="ARBA" id="ARBA00022552"/>
    </source>
</evidence>
<dbReference type="GO" id="GO:0032040">
    <property type="term" value="C:small-subunit processome"/>
    <property type="evidence" value="ECO:0007669"/>
    <property type="project" value="InterPro"/>
</dbReference>
<evidence type="ECO:0000259" key="7">
    <source>
        <dbReference type="Pfam" id="PF24779"/>
    </source>
</evidence>
<evidence type="ECO:0000256" key="2">
    <source>
        <dbReference type="ARBA" id="ARBA00022517"/>
    </source>
</evidence>
<dbReference type="Pfam" id="PF24779">
    <property type="entry name" value="UTP23_sensor"/>
    <property type="match status" value="1"/>
</dbReference>
<dbReference type="AlphaFoldDB" id="A0A5K3G1H8"/>
<evidence type="ECO:0000256" key="1">
    <source>
        <dbReference type="ARBA" id="ARBA00004604"/>
    </source>
</evidence>
<comment type="similarity">
    <text evidence="6">Belongs to the UTP23/FCF1 family. UTP23 subfamily.</text>
</comment>
<dbReference type="SUPFAM" id="SSF88723">
    <property type="entry name" value="PIN domain-like"/>
    <property type="match status" value="1"/>
</dbReference>
<dbReference type="Gene3D" id="3.40.50.1010">
    <property type="entry name" value="5'-nuclease"/>
    <property type="match status" value="1"/>
</dbReference>
<dbReference type="PANTHER" id="PTHR12416">
    <property type="entry name" value="RRNA-PROCESSING PROTEIN UTP23 HOMOLOG"/>
    <property type="match status" value="1"/>
</dbReference>
<accession>A0A5K3G1H8</accession>
<evidence type="ECO:0000256" key="5">
    <source>
        <dbReference type="ARBA" id="ARBA00037300"/>
    </source>
</evidence>
<name>A0A5K3G1H8_MESCO</name>
<keyword evidence="3" id="KW-0698">rRNA processing</keyword>
<dbReference type="InterPro" id="IPR006984">
    <property type="entry name" value="Fcf1/UTP23"/>
</dbReference>
<comment type="subcellular location">
    <subcellularLocation>
        <location evidence="1">Nucleus</location>
        <location evidence="1">Nucleolus</location>
    </subcellularLocation>
</comment>
<dbReference type="GO" id="GO:0006364">
    <property type="term" value="P:rRNA processing"/>
    <property type="evidence" value="ECO:0007669"/>
    <property type="project" value="UniProtKB-KW"/>
</dbReference>
<reference evidence="8" key="1">
    <citation type="submission" date="2019-11" db="UniProtKB">
        <authorList>
            <consortium name="WormBaseParasite"/>
        </authorList>
    </citation>
    <scope>IDENTIFICATION</scope>
</reference>
<protein>
    <submittedName>
        <fullName evidence="8">POPLD domain-containing protein</fullName>
    </submittedName>
</protein>
<proteinExistence type="inferred from homology"/>
<feature type="domain" description="UTP23 sensor motif region" evidence="7">
    <location>
        <begin position="168"/>
        <end position="185"/>
    </location>
</feature>
<evidence type="ECO:0000313" key="8">
    <source>
        <dbReference type="WBParaSite" id="MCU_012832-RA"/>
    </source>
</evidence>
<evidence type="ECO:0000256" key="4">
    <source>
        <dbReference type="ARBA" id="ARBA00023242"/>
    </source>
</evidence>